<dbReference type="SUPFAM" id="SSF50685">
    <property type="entry name" value="Barwin-like endoglucanases"/>
    <property type="match status" value="1"/>
</dbReference>
<dbReference type="CDD" id="cd22786">
    <property type="entry name" value="DPBB_YuiC-like"/>
    <property type="match status" value="1"/>
</dbReference>
<dbReference type="PANTHER" id="PTHR39160:SF4">
    <property type="entry name" value="RESUSCITATION-PROMOTING FACTOR RPFB"/>
    <property type="match status" value="1"/>
</dbReference>
<evidence type="ECO:0000256" key="2">
    <source>
        <dbReference type="SAM" id="MobiDB-lite"/>
    </source>
</evidence>
<organism evidence="5 6">
    <name type="scientific">Shouchella xiaoxiensis</name>
    <dbReference type="NCBI Taxonomy" id="766895"/>
    <lineage>
        <taxon>Bacteria</taxon>
        <taxon>Bacillati</taxon>
        <taxon>Bacillota</taxon>
        <taxon>Bacilli</taxon>
        <taxon>Bacillales</taxon>
        <taxon>Bacillaceae</taxon>
        <taxon>Shouchella</taxon>
    </lineage>
</organism>
<dbReference type="PROSITE" id="PS51782">
    <property type="entry name" value="LYSM"/>
    <property type="match status" value="1"/>
</dbReference>
<keyword evidence="1 3" id="KW-0732">Signal</keyword>
<dbReference type="SUPFAM" id="SSF54106">
    <property type="entry name" value="LysM domain"/>
    <property type="match status" value="1"/>
</dbReference>
<proteinExistence type="predicted"/>
<dbReference type="Proteomes" id="UP001179280">
    <property type="component" value="Unassembled WGS sequence"/>
</dbReference>
<evidence type="ECO:0000259" key="4">
    <source>
        <dbReference type="PROSITE" id="PS51782"/>
    </source>
</evidence>
<keyword evidence="6" id="KW-1185">Reference proteome</keyword>
<dbReference type="EMBL" id="JAFBCV010000027">
    <property type="protein sequence ID" value="MBM7841282.1"/>
    <property type="molecule type" value="Genomic_DNA"/>
</dbReference>
<evidence type="ECO:0000313" key="6">
    <source>
        <dbReference type="Proteomes" id="UP001179280"/>
    </source>
</evidence>
<dbReference type="InterPro" id="IPR051933">
    <property type="entry name" value="Resuscitation_pf_RpfB"/>
</dbReference>
<dbReference type="InterPro" id="IPR010611">
    <property type="entry name" value="3D_dom"/>
</dbReference>
<feature type="region of interest" description="Disordered" evidence="2">
    <location>
        <begin position="80"/>
        <end position="134"/>
    </location>
</feature>
<sequence>MKKVIASLAVLSSVLIATPAFAYEVKSGDTLSEIAKDNDTSVQNILDLNSDITNKNLIFVGQHLNLDGEGNEAQVKGEIQTNPETTESNESSNSSESQSSSSESTQSSSSESSSSNESTQSSSNESSNSDQGDATTMNVEATAYTAFCEGCSGVTYTGIDLRANPDQKVIAVDPSVIPLGSKVYVEGYGEAIAGDIGGAIKGNKIDLFMPNHDDAIQFGRQNVTIHVYE</sequence>
<dbReference type="CDD" id="cd00118">
    <property type="entry name" value="LysM"/>
    <property type="match status" value="1"/>
</dbReference>
<evidence type="ECO:0000256" key="3">
    <source>
        <dbReference type="SAM" id="SignalP"/>
    </source>
</evidence>
<gene>
    <name evidence="5" type="ORF">JOC54_004585</name>
</gene>
<accession>A0ABS2T0H0</accession>
<dbReference type="PANTHER" id="PTHR39160">
    <property type="entry name" value="CELL WALL-BINDING PROTEIN YOCH"/>
    <property type="match status" value="1"/>
</dbReference>
<dbReference type="Pfam" id="PF01476">
    <property type="entry name" value="LysM"/>
    <property type="match status" value="1"/>
</dbReference>
<dbReference type="Gene3D" id="3.10.350.10">
    <property type="entry name" value="LysM domain"/>
    <property type="match status" value="1"/>
</dbReference>
<evidence type="ECO:0000313" key="5">
    <source>
        <dbReference type="EMBL" id="MBM7841282.1"/>
    </source>
</evidence>
<dbReference type="Pfam" id="PF06725">
    <property type="entry name" value="3D"/>
    <property type="match status" value="1"/>
</dbReference>
<feature type="chain" id="PRO_5045520272" evidence="3">
    <location>
        <begin position="23"/>
        <end position="229"/>
    </location>
</feature>
<dbReference type="InterPro" id="IPR036908">
    <property type="entry name" value="RlpA-like_sf"/>
</dbReference>
<feature type="domain" description="LysM" evidence="4">
    <location>
        <begin position="21"/>
        <end position="66"/>
    </location>
</feature>
<comment type="caution">
    <text evidence="5">The sequence shown here is derived from an EMBL/GenBank/DDBJ whole genome shotgun (WGS) entry which is preliminary data.</text>
</comment>
<evidence type="ECO:0000256" key="1">
    <source>
        <dbReference type="ARBA" id="ARBA00022729"/>
    </source>
</evidence>
<dbReference type="InterPro" id="IPR018392">
    <property type="entry name" value="LysM"/>
</dbReference>
<dbReference type="Gene3D" id="2.40.40.10">
    <property type="entry name" value="RlpA-like domain"/>
    <property type="match status" value="1"/>
</dbReference>
<feature type="compositionally biased region" description="Low complexity" evidence="2">
    <location>
        <begin position="84"/>
        <end position="129"/>
    </location>
</feature>
<feature type="signal peptide" evidence="3">
    <location>
        <begin position="1"/>
        <end position="22"/>
    </location>
</feature>
<name>A0ABS2T0H0_9BACI</name>
<protein>
    <submittedName>
        <fullName evidence="5">3D (Asp-Asp-Asp) domain-containing protein</fullName>
    </submittedName>
</protein>
<dbReference type="SMART" id="SM00257">
    <property type="entry name" value="LysM"/>
    <property type="match status" value="1"/>
</dbReference>
<reference evidence="5" key="1">
    <citation type="submission" date="2021-01" db="EMBL/GenBank/DDBJ databases">
        <title>Genomic Encyclopedia of Type Strains, Phase IV (KMG-IV): sequencing the most valuable type-strain genomes for metagenomic binning, comparative biology and taxonomic classification.</title>
        <authorList>
            <person name="Goeker M."/>
        </authorList>
    </citation>
    <scope>NUCLEOTIDE SEQUENCE</scope>
    <source>
        <strain evidence="5">DSM 21943</strain>
    </source>
</reference>
<dbReference type="InterPro" id="IPR036779">
    <property type="entry name" value="LysM_dom_sf"/>
</dbReference>
<dbReference type="RefSeq" id="WP_035421017.1">
    <property type="nucleotide sequence ID" value="NZ_JAFBCV010000027.1"/>
</dbReference>